<accession>A0A1I7SCH3</accession>
<dbReference type="Proteomes" id="UP000659654">
    <property type="component" value="Unassembled WGS sequence"/>
</dbReference>
<evidence type="ECO:0000313" key="4">
    <source>
        <dbReference type="EMBL" id="CAD5214088.1"/>
    </source>
</evidence>
<dbReference type="PANTHER" id="PTHR21724:SF109">
    <property type="entry name" value="SHKT DOMAIN-CONTAINING PROTEIN"/>
    <property type="match status" value="1"/>
</dbReference>
<dbReference type="PANTHER" id="PTHR21724">
    <property type="entry name" value="SHKT DOMAIN-CONTAINING PROTEIN"/>
    <property type="match status" value="1"/>
</dbReference>
<evidence type="ECO:0000256" key="1">
    <source>
        <dbReference type="PROSITE-ProRule" id="PRU01005"/>
    </source>
</evidence>
<dbReference type="OrthoDB" id="5819406at2759"/>
<sequence length="135" mass="15627">MLFHSLLLLLPFLAQLSAELPLLCVDTYLNCQDPKLKPLICKERDYRNMAVFRCPKTCGHCETERTKNELDFLFGCKDTSPDCLAKLDLCQKPQYFKLLSKMCPLTCNFCGMYTKSKVKKQKRRVKGVRKMAMCT</sequence>
<dbReference type="WBParaSite" id="BXY_1072500.1">
    <property type="protein sequence ID" value="BXY_1072500.1"/>
    <property type="gene ID" value="BXY_1072500"/>
</dbReference>
<gene>
    <name evidence="4" type="ORF">BXYJ_LOCUS3355</name>
</gene>
<proteinExistence type="predicted"/>
<comment type="caution">
    <text evidence="1">Lacks conserved residue(s) required for the propagation of feature annotation.</text>
</comment>
<dbReference type="Gene3D" id="1.10.10.1940">
    <property type="match status" value="1"/>
</dbReference>
<evidence type="ECO:0000313" key="5">
    <source>
        <dbReference type="Proteomes" id="UP000095284"/>
    </source>
</evidence>
<dbReference type="PROSITE" id="PS51670">
    <property type="entry name" value="SHKT"/>
    <property type="match status" value="1"/>
</dbReference>
<dbReference type="EMBL" id="CAJFDI010000002">
    <property type="protein sequence ID" value="CAD5214088.1"/>
    <property type="molecule type" value="Genomic_DNA"/>
</dbReference>
<dbReference type="Proteomes" id="UP000095284">
    <property type="component" value="Unplaced"/>
</dbReference>
<dbReference type="Proteomes" id="UP000582659">
    <property type="component" value="Unassembled WGS sequence"/>
</dbReference>
<feature type="disulfide bond" evidence="1">
    <location>
        <begin position="76"/>
        <end position="110"/>
    </location>
</feature>
<dbReference type="InterPro" id="IPR003582">
    <property type="entry name" value="ShKT_dom"/>
</dbReference>
<name>A0A1I7SCH3_BURXY</name>
<feature type="domain" description="ShKT" evidence="3">
    <location>
        <begin position="76"/>
        <end position="110"/>
    </location>
</feature>
<dbReference type="EMBL" id="CAJFCV020000002">
    <property type="protein sequence ID" value="CAG9094096.1"/>
    <property type="molecule type" value="Genomic_DNA"/>
</dbReference>
<feature type="chain" id="PRO_5035399804" evidence="2">
    <location>
        <begin position="19"/>
        <end position="135"/>
    </location>
</feature>
<feature type="signal peptide" evidence="2">
    <location>
        <begin position="1"/>
        <end position="18"/>
    </location>
</feature>
<dbReference type="AlphaFoldDB" id="A0A1I7SCH3"/>
<evidence type="ECO:0000313" key="6">
    <source>
        <dbReference type="Proteomes" id="UP000659654"/>
    </source>
</evidence>
<dbReference type="Pfam" id="PF01549">
    <property type="entry name" value="ShK"/>
    <property type="match status" value="2"/>
</dbReference>
<evidence type="ECO:0000256" key="2">
    <source>
        <dbReference type="SAM" id="SignalP"/>
    </source>
</evidence>
<reference evidence="4" key="2">
    <citation type="submission" date="2020-09" db="EMBL/GenBank/DDBJ databases">
        <authorList>
            <person name="Kikuchi T."/>
        </authorList>
    </citation>
    <scope>NUCLEOTIDE SEQUENCE</scope>
    <source>
        <strain evidence="4">Ka4C1</strain>
    </source>
</reference>
<keyword evidence="2" id="KW-0732">Signal</keyword>
<keyword evidence="6" id="KW-1185">Reference proteome</keyword>
<protein>
    <submittedName>
        <fullName evidence="4">(pine wood nematode) hypothetical protein</fullName>
    </submittedName>
</protein>
<keyword evidence="1" id="KW-1015">Disulfide bond</keyword>
<evidence type="ECO:0000313" key="7">
    <source>
        <dbReference type="WBParaSite" id="BXY_1072500.1"/>
    </source>
</evidence>
<evidence type="ECO:0000259" key="3">
    <source>
        <dbReference type="PROSITE" id="PS51670"/>
    </source>
</evidence>
<organism evidence="5 7">
    <name type="scientific">Bursaphelenchus xylophilus</name>
    <name type="common">Pinewood nematode worm</name>
    <name type="synonym">Aphelenchoides xylophilus</name>
    <dbReference type="NCBI Taxonomy" id="6326"/>
    <lineage>
        <taxon>Eukaryota</taxon>
        <taxon>Metazoa</taxon>
        <taxon>Ecdysozoa</taxon>
        <taxon>Nematoda</taxon>
        <taxon>Chromadorea</taxon>
        <taxon>Rhabditida</taxon>
        <taxon>Tylenchina</taxon>
        <taxon>Tylenchomorpha</taxon>
        <taxon>Aphelenchoidea</taxon>
        <taxon>Aphelenchoididae</taxon>
        <taxon>Bursaphelenchus</taxon>
    </lineage>
</organism>
<dbReference type="SMART" id="SM00254">
    <property type="entry name" value="ShKT"/>
    <property type="match status" value="2"/>
</dbReference>
<reference evidence="7" key="1">
    <citation type="submission" date="2016-11" db="UniProtKB">
        <authorList>
            <consortium name="WormBaseParasite"/>
        </authorList>
    </citation>
    <scope>IDENTIFICATION</scope>
</reference>